<feature type="transmembrane region" description="Helical" evidence="1">
    <location>
        <begin position="6"/>
        <end position="28"/>
    </location>
</feature>
<proteinExistence type="predicted"/>
<organism evidence="2">
    <name type="scientific">uncultured Caudovirales phage</name>
    <dbReference type="NCBI Taxonomy" id="2100421"/>
    <lineage>
        <taxon>Viruses</taxon>
        <taxon>Duplodnaviria</taxon>
        <taxon>Heunggongvirae</taxon>
        <taxon>Uroviricota</taxon>
        <taxon>Caudoviricetes</taxon>
        <taxon>Peduoviridae</taxon>
        <taxon>Maltschvirus</taxon>
        <taxon>Maltschvirus maltsch</taxon>
    </lineage>
</organism>
<keyword evidence="1" id="KW-1133">Transmembrane helix</keyword>
<dbReference type="EMBL" id="LR797252">
    <property type="protein sequence ID" value="CAB4196950.1"/>
    <property type="molecule type" value="Genomic_DNA"/>
</dbReference>
<gene>
    <name evidence="2" type="ORF">UFOVP1290_470</name>
</gene>
<protein>
    <submittedName>
        <fullName evidence="2">Bacteriophage phiKZ, Orf197</fullName>
    </submittedName>
</protein>
<dbReference type="Pfam" id="PF11750">
    <property type="entry name" value="DUF3307"/>
    <property type="match status" value="1"/>
</dbReference>
<reference evidence="2" key="1">
    <citation type="submission" date="2020-05" db="EMBL/GenBank/DDBJ databases">
        <authorList>
            <person name="Chiriac C."/>
            <person name="Salcher M."/>
            <person name="Ghai R."/>
            <person name="Kavagutti S V."/>
        </authorList>
    </citation>
    <scope>NUCLEOTIDE SEQUENCE</scope>
</reference>
<feature type="transmembrane region" description="Helical" evidence="1">
    <location>
        <begin position="141"/>
        <end position="163"/>
    </location>
</feature>
<evidence type="ECO:0000313" key="2">
    <source>
        <dbReference type="EMBL" id="CAB4196950.1"/>
    </source>
</evidence>
<evidence type="ECO:0000256" key="1">
    <source>
        <dbReference type="SAM" id="Phobius"/>
    </source>
</evidence>
<feature type="transmembrane region" description="Helical" evidence="1">
    <location>
        <begin position="49"/>
        <end position="77"/>
    </location>
</feature>
<accession>A0A6J5RHJ6</accession>
<sequence>MNNINIIAIGGGLFSVLCFTHFFVDWVFQTHSEAMVKHSNWKIRAKHCIIYSLGFIPILLLLGFSFAKLLLAINILFWSHFYLDTYHGVYLWAKYIRRPPEMTECWKEAYLREDGLTAFKIHPPDPKHGFIEFVQTTLGKILMIVIDQISHLIFIIPIVIMALY</sequence>
<dbReference type="InterPro" id="IPR021737">
    <property type="entry name" value="Phage_phiKZ_Orf197"/>
</dbReference>
<name>A0A6J5RHJ6_9CAUD</name>
<keyword evidence="1" id="KW-0472">Membrane</keyword>
<keyword evidence="1" id="KW-0812">Transmembrane</keyword>